<dbReference type="InterPro" id="IPR036388">
    <property type="entry name" value="WH-like_DNA-bd_sf"/>
</dbReference>
<dbReference type="EMBL" id="QYYD01000035">
    <property type="protein sequence ID" value="RJF66780.1"/>
    <property type="molecule type" value="Genomic_DNA"/>
</dbReference>
<evidence type="ECO:0000256" key="1">
    <source>
        <dbReference type="ARBA" id="ARBA00003502"/>
    </source>
</evidence>
<organism evidence="8 9">
    <name type="scientific">Rhodopseudomonas palustris</name>
    <dbReference type="NCBI Taxonomy" id="1076"/>
    <lineage>
        <taxon>Bacteria</taxon>
        <taxon>Pseudomonadati</taxon>
        <taxon>Pseudomonadota</taxon>
        <taxon>Alphaproteobacteria</taxon>
        <taxon>Hyphomicrobiales</taxon>
        <taxon>Nitrobacteraceae</taxon>
        <taxon>Rhodopseudomonas</taxon>
    </lineage>
</organism>
<reference evidence="8 9" key="1">
    <citation type="submission" date="2018-09" db="EMBL/GenBank/DDBJ databases">
        <title>Draft genome sequence of Rhodopseudomonas palustris 2.1.18.</title>
        <authorList>
            <person name="Robertson S.L."/>
            <person name="Meyer T.E."/>
            <person name="Kyndt J.A."/>
        </authorList>
    </citation>
    <scope>NUCLEOTIDE SEQUENCE [LARGE SCALE GENOMIC DNA]</scope>
    <source>
        <strain evidence="8 9">2.1.18</strain>
    </source>
</reference>
<dbReference type="RefSeq" id="WP_119859046.1">
    <property type="nucleotide sequence ID" value="NZ_QYYD01000035.1"/>
</dbReference>
<comment type="caution">
    <text evidence="8">The sequence shown here is derived from an EMBL/GenBank/DDBJ whole genome shotgun (WGS) entry which is preliminary data.</text>
</comment>
<evidence type="ECO:0000256" key="4">
    <source>
        <dbReference type="ARBA" id="ARBA00023125"/>
    </source>
</evidence>
<dbReference type="AlphaFoldDB" id="A0A418UXW8"/>
<proteinExistence type="inferred from homology"/>
<dbReference type="SUPFAM" id="SSF53850">
    <property type="entry name" value="Periplasmic binding protein-like II"/>
    <property type="match status" value="1"/>
</dbReference>
<keyword evidence="3" id="KW-0805">Transcription regulation</keyword>
<name>A0A418UXW8_RHOPL</name>
<keyword evidence="5" id="KW-0804">Transcription</keyword>
<evidence type="ECO:0000256" key="2">
    <source>
        <dbReference type="ARBA" id="ARBA00009437"/>
    </source>
</evidence>
<dbReference type="PRINTS" id="PR00039">
    <property type="entry name" value="HTHLYSR"/>
</dbReference>
<dbReference type="OrthoDB" id="9791253at2"/>
<feature type="domain" description="HTH lysR-type" evidence="7">
    <location>
        <begin position="2"/>
        <end position="59"/>
    </location>
</feature>
<dbReference type="PANTHER" id="PTHR30126">
    <property type="entry name" value="HTH-TYPE TRANSCRIPTIONAL REGULATOR"/>
    <property type="match status" value="1"/>
</dbReference>
<evidence type="ECO:0000313" key="9">
    <source>
        <dbReference type="Proteomes" id="UP000285523"/>
    </source>
</evidence>
<dbReference type="InterPro" id="IPR005119">
    <property type="entry name" value="LysR_subst-bd"/>
</dbReference>
<dbReference type="PANTHER" id="PTHR30126:SF77">
    <property type="entry name" value="TRANSCRIPTIONAL REGULATORY PROTEIN"/>
    <property type="match status" value="1"/>
</dbReference>
<evidence type="ECO:0000256" key="3">
    <source>
        <dbReference type="ARBA" id="ARBA00023015"/>
    </source>
</evidence>
<sequence length="323" mass="35455">MVDFKALETFLWVVTLGSFRGAAQKLNTTQPAISQRIAQLERELGVRLLQRDHRLASPTPSGRQLMLYAEKLIGLRTEMLAVVSDQSSMRGVLRLGVAETIVHTWLPRLIERVNRLYPNLSLEIEVDITPNLRARLLAQEIELAFLLGPMTASTVRSRVLCDYAIGFLASPSLGLGDDELTVEDLARFPVITFPRKTQPYEIVRSLFNKPELPPIRLHASASLGTVVHMAIQGLGIAVIPTAIVESELADGRLKLLHTNLKIPPLRFSASWLASPDTVAIERVAELAVDIAHSGGFMPEAASETPSDAAQLREDLPAREPAIG</sequence>
<accession>A0A418UXW8</accession>
<dbReference type="GO" id="GO:0003700">
    <property type="term" value="F:DNA-binding transcription factor activity"/>
    <property type="evidence" value="ECO:0007669"/>
    <property type="project" value="InterPro"/>
</dbReference>
<dbReference type="PROSITE" id="PS50931">
    <property type="entry name" value="HTH_LYSR"/>
    <property type="match status" value="1"/>
</dbReference>
<evidence type="ECO:0000256" key="5">
    <source>
        <dbReference type="ARBA" id="ARBA00023163"/>
    </source>
</evidence>
<dbReference type="Proteomes" id="UP000285523">
    <property type="component" value="Unassembled WGS sequence"/>
</dbReference>
<dbReference type="Gene3D" id="3.40.190.10">
    <property type="entry name" value="Periplasmic binding protein-like II"/>
    <property type="match status" value="2"/>
</dbReference>
<evidence type="ECO:0000313" key="8">
    <source>
        <dbReference type="EMBL" id="RJF66780.1"/>
    </source>
</evidence>
<comment type="similarity">
    <text evidence="2">Belongs to the LysR transcriptional regulatory family.</text>
</comment>
<feature type="region of interest" description="Disordered" evidence="6">
    <location>
        <begin position="297"/>
        <end position="323"/>
    </location>
</feature>
<keyword evidence="4" id="KW-0238">DNA-binding</keyword>
<evidence type="ECO:0000256" key="6">
    <source>
        <dbReference type="SAM" id="MobiDB-lite"/>
    </source>
</evidence>
<dbReference type="SUPFAM" id="SSF46785">
    <property type="entry name" value="Winged helix' DNA-binding domain"/>
    <property type="match status" value="1"/>
</dbReference>
<comment type="function">
    <text evidence="1">NodD regulates the expression of the nodABCFE genes which encode other nodulation proteins. NodD is also a negative regulator of its own expression. Binds flavonoids as inducers.</text>
</comment>
<dbReference type="GO" id="GO:0000976">
    <property type="term" value="F:transcription cis-regulatory region binding"/>
    <property type="evidence" value="ECO:0007669"/>
    <property type="project" value="TreeGrafter"/>
</dbReference>
<dbReference type="Gene3D" id="1.10.10.10">
    <property type="entry name" value="Winged helix-like DNA-binding domain superfamily/Winged helix DNA-binding domain"/>
    <property type="match status" value="1"/>
</dbReference>
<dbReference type="FunFam" id="1.10.10.10:FF:000001">
    <property type="entry name" value="LysR family transcriptional regulator"/>
    <property type="match status" value="1"/>
</dbReference>
<gene>
    <name evidence="8" type="ORF">D4Q52_23730</name>
</gene>
<dbReference type="Pfam" id="PF00126">
    <property type="entry name" value="HTH_1"/>
    <property type="match status" value="1"/>
</dbReference>
<dbReference type="CDD" id="cd05466">
    <property type="entry name" value="PBP2_LTTR_substrate"/>
    <property type="match status" value="1"/>
</dbReference>
<dbReference type="InterPro" id="IPR036390">
    <property type="entry name" value="WH_DNA-bd_sf"/>
</dbReference>
<protein>
    <submittedName>
        <fullName evidence="8">LysR family transcriptional regulator</fullName>
    </submittedName>
</protein>
<dbReference type="Pfam" id="PF03466">
    <property type="entry name" value="LysR_substrate"/>
    <property type="match status" value="1"/>
</dbReference>
<evidence type="ECO:0000259" key="7">
    <source>
        <dbReference type="PROSITE" id="PS50931"/>
    </source>
</evidence>
<dbReference type="InterPro" id="IPR000847">
    <property type="entry name" value="LysR_HTH_N"/>
</dbReference>